<dbReference type="Gene3D" id="1.10.1220.10">
    <property type="entry name" value="Met repressor-like"/>
    <property type="match status" value="1"/>
</dbReference>
<dbReference type="GO" id="GO:0006355">
    <property type="term" value="P:regulation of DNA-templated transcription"/>
    <property type="evidence" value="ECO:0007669"/>
    <property type="project" value="InterPro"/>
</dbReference>
<proteinExistence type="predicted"/>
<evidence type="ECO:0000313" key="2">
    <source>
        <dbReference type="Proteomes" id="UP000277582"/>
    </source>
</evidence>
<sequence>MGAFSLFSTFLSYSKQLLESAHADLYMDQWIHAWGGNMIRVIKTIYLPEDLFHKIENYAKTRNRSFNSTVVELIERGLKLEESGEE</sequence>
<reference evidence="1 2" key="1">
    <citation type="submission" date="2018-10" db="EMBL/GenBank/DDBJ databases">
        <title>Co-occurring genomic capacity for anaerobic methane metabolism and dissimilatory sulfite reduction discovered in the Korarchaeota.</title>
        <authorList>
            <person name="Mckay L.J."/>
            <person name="Dlakic M."/>
            <person name="Fields M.W."/>
            <person name="Delmont T.O."/>
            <person name="Eren A.M."/>
            <person name="Jay Z.J."/>
            <person name="Klingelsmith K.B."/>
            <person name="Rusch D.B."/>
            <person name="Inskeep W.P."/>
        </authorList>
    </citation>
    <scope>NUCLEOTIDE SEQUENCE [LARGE SCALE GENOMIC DNA]</scope>
    <source>
        <strain evidence="1 2">MDKW</strain>
    </source>
</reference>
<comment type="caution">
    <text evidence="1">The sequence shown here is derived from an EMBL/GenBank/DDBJ whole genome shotgun (WGS) entry which is preliminary data.</text>
</comment>
<protein>
    <submittedName>
        <fullName evidence="1">Uncharacterized protein</fullName>
    </submittedName>
</protein>
<name>A0A429GEJ7_9CREN</name>
<dbReference type="InterPro" id="IPR010985">
    <property type="entry name" value="Ribbon_hlx_hlx"/>
</dbReference>
<accession>A0A429GEJ7</accession>
<dbReference type="Proteomes" id="UP000277582">
    <property type="component" value="Unassembled WGS sequence"/>
</dbReference>
<organism evidence="1 2">
    <name type="scientific">Candidatus Methanodesulfokora washburnensis</name>
    <dbReference type="NCBI Taxonomy" id="2478471"/>
    <lineage>
        <taxon>Archaea</taxon>
        <taxon>Thermoproteota</taxon>
        <taxon>Candidatus Korarchaeia</taxon>
        <taxon>Candidatus Korarchaeia incertae sedis</taxon>
        <taxon>Candidatus Methanodesulfokora</taxon>
    </lineage>
</organism>
<dbReference type="InterPro" id="IPR013321">
    <property type="entry name" value="Arc_rbn_hlx_hlx"/>
</dbReference>
<keyword evidence="2" id="KW-1185">Reference proteome</keyword>
<dbReference type="AlphaFoldDB" id="A0A429GEJ7"/>
<evidence type="ECO:0000313" key="1">
    <source>
        <dbReference type="EMBL" id="RSN72268.1"/>
    </source>
</evidence>
<dbReference type="EMBL" id="RCOS01000161">
    <property type="protein sequence ID" value="RSN72268.1"/>
    <property type="molecule type" value="Genomic_DNA"/>
</dbReference>
<gene>
    <name evidence="1" type="ORF">D6D85_14445</name>
</gene>
<dbReference type="SUPFAM" id="SSF47598">
    <property type="entry name" value="Ribbon-helix-helix"/>
    <property type="match status" value="1"/>
</dbReference>